<dbReference type="STRING" id="337701.SAMN05444398_10152"/>
<dbReference type="Pfam" id="PF04367">
    <property type="entry name" value="DUF502"/>
    <property type="match status" value="1"/>
</dbReference>
<dbReference type="PANTHER" id="PTHR31876">
    <property type="entry name" value="COV-LIKE PROTEIN 1"/>
    <property type="match status" value="1"/>
</dbReference>
<gene>
    <name evidence="3" type="ORF">SAMN05444398_10152</name>
</gene>
<evidence type="ECO:0000313" key="4">
    <source>
        <dbReference type="Proteomes" id="UP000183974"/>
    </source>
</evidence>
<feature type="region of interest" description="Disordered" evidence="1">
    <location>
        <begin position="219"/>
        <end position="238"/>
    </location>
</feature>
<organism evidence="3 4">
    <name type="scientific">Roseovarius pacificus</name>
    <dbReference type="NCBI Taxonomy" id="337701"/>
    <lineage>
        <taxon>Bacteria</taxon>
        <taxon>Pseudomonadati</taxon>
        <taxon>Pseudomonadota</taxon>
        <taxon>Alphaproteobacteria</taxon>
        <taxon>Rhodobacterales</taxon>
        <taxon>Roseobacteraceae</taxon>
        <taxon>Roseovarius</taxon>
    </lineage>
</organism>
<protein>
    <submittedName>
        <fullName evidence="3">Uncharacterized membrane protein</fullName>
    </submittedName>
</protein>
<keyword evidence="4" id="KW-1185">Reference proteome</keyword>
<dbReference type="AlphaFoldDB" id="A0A1M6WKA6"/>
<evidence type="ECO:0000256" key="2">
    <source>
        <dbReference type="SAM" id="Phobius"/>
    </source>
</evidence>
<name>A0A1M6WKA6_9RHOB</name>
<feature type="transmembrane region" description="Helical" evidence="2">
    <location>
        <begin position="23"/>
        <end position="46"/>
    </location>
</feature>
<feature type="transmembrane region" description="Helical" evidence="2">
    <location>
        <begin position="66"/>
        <end position="90"/>
    </location>
</feature>
<keyword evidence="2" id="KW-0472">Membrane</keyword>
<dbReference type="PANTHER" id="PTHR31876:SF26">
    <property type="entry name" value="PROTEIN LIKE COV 2"/>
    <property type="match status" value="1"/>
</dbReference>
<dbReference type="InterPro" id="IPR007462">
    <property type="entry name" value="COV1-like"/>
</dbReference>
<accession>A0A1M6WKA6</accession>
<dbReference type="EMBL" id="FRBR01000001">
    <property type="protein sequence ID" value="SHK94190.1"/>
    <property type="molecule type" value="Genomic_DNA"/>
</dbReference>
<sequence length="238" mass="26040">MTTPFDDLPDPTRKPGRFAGLRASFLTGIVVIAPVALTIWLVWSLMGWVDSVVLPLVPINLRPEHYIGINLRGVGLIIFLIFTVIVGWVAKGLIGKSLIRFAESLVNRMPVVRSIYSGVKQIAETVFAQSERSFEKACLVQYPRKDIWAVGFISTAARGEVNEKAETGSDLLSVFVPTTPNPTSGFLLFFPREDVIELDMSIEDAAKLVISAGLVYPGQVDPNDPRPKADKSKADKSG</sequence>
<dbReference type="OrthoDB" id="9780267at2"/>
<reference evidence="3 4" key="1">
    <citation type="submission" date="2016-11" db="EMBL/GenBank/DDBJ databases">
        <authorList>
            <person name="Jaros S."/>
            <person name="Januszkiewicz K."/>
            <person name="Wedrychowicz H."/>
        </authorList>
    </citation>
    <scope>NUCLEOTIDE SEQUENCE [LARGE SCALE GENOMIC DNA]</scope>
    <source>
        <strain evidence="3 4">DSM 29589</strain>
    </source>
</reference>
<keyword evidence="2" id="KW-0812">Transmembrane</keyword>
<keyword evidence="2" id="KW-1133">Transmembrane helix</keyword>
<feature type="compositionally biased region" description="Basic and acidic residues" evidence="1">
    <location>
        <begin position="223"/>
        <end position="238"/>
    </location>
</feature>
<dbReference type="RefSeq" id="WP_073031393.1">
    <property type="nucleotide sequence ID" value="NZ_BMLR01000001.1"/>
</dbReference>
<proteinExistence type="predicted"/>
<dbReference type="Proteomes" id="UP000183974">
    <property type="component" value="Unassembled WGS sequence"/>
</dbReference>
<evidence type="ECO:0000313" key="3">
    <source>
        <dbReference type="EMBL" id="SHK94190.1"/>
    </source>
</evidence>
<evidence type="ECO:0000256" key="1">
    <source>
        <dbReference type="SAM" id="MobiDB-lite"/>
    </source>
</evidence>